<proteinExistence type="predicted"/>
<evidence type="ECO:0000256" key="1">
    <source>
        <dbReference type="SAM" id="MobiDB-lite"/>
    </source>
</evidence>
<name>Q2Q0F5_9ZZZZ</name>
<feature type="region of interest" description="Disordered" evidence="1">
    <location>
        <begin position="50"/>
        <end position="84"/>
    </location>
</feature>
<feature type="compositionally biased region" description="Basic residues" evidence="1">
    <location>
        <begin position="64"/>
        <end position="79"/>
    </location>
</feature>
<dbReference type="AlphaFoldDB" id="Q2Q0F5"/>
<dbReference type="EMBL" id="DQ257434">
    <property type="protein sequence ID" value="ABB82975.1"/>
    <property type="molecule type" value="Genomic_DNA"/>
</dbReference>
<sequence length="1101" mass="123150">MENQLLECLEVITAAGDDERARLSRVARSIGYDELPKSWKGLARIAVSKMGPKGAEDNDGPIRPVRRSGRRSARSRKGRSPVDDVIANTEEGNAGYRLCRLLLISNSDSDVSESNIESVRNECEKGLHPVWERLAREAPIFAELSRFPVKEQEESVGDIGFWSESSKFDPLNHKQVASWLSIEPPFSLSSSQRRALNALRKEYSSKVSVKRVKEHLSNVEDGGELEDFLYGIIGASIGENVVDRLEGAIKNETIKEVAEMHLILNRMRYGIAPNEISSWLSKDGIDPLTSSIVLESWKRIDLEGVDLDIESLLSGGALLDLNNEKWPPALSSKIASLLIGDERYDEAVEILVERTIDARRCLILGSGIPLENSSLNSVIEDSVKRLESDELDELLKDESLPIPVRVSASRALIQRKDISYSDSDLADVLTLGCEIELLAEILVENKVLESPLRGLLVWHLLPAHLGMDHYKEILSLRRASLSSLKIIEDECISDVSIALMSIMNGFSKDLSVLHELLGSKGVIELNQTRRALLSEGSGIVKESILGHLSKSSEKASMNEIERGLFRSLITSLRLNRARVDLHMQTDEKRRAAISSLSSIMTSKSLSMETVTSVSEIVEEHNLPIQELDDWYRKHAPDAISAQIVKAAIWLDKGDHRNAGRAFKEAANRSEGFESRTGLNRKALIQLAHARAWKDAVDLIERNEELLAAITNRFQLFLRVCNEYEKGEKDTATALIVKYVKDSSKEMSDELSTLESYSSELGLPSEPFEGRVKAAIKRLERSGRRGGVSREDDWKDALNHAKTVIDVDDIATQQAEVKPLAGLRVFQTAIRSGFFDDKDVKRLRQVLRIKFTELETSIPVRDRKSFDISGLKPLVIVDTNILIQAFKDELLSKVSSDGFGQLAWSMERAFQWELRRRGNDGDIILYVPSAVQGEFVNRTRSLKSVRSLFDGEYQDQVMWSKIEDGGLEEIQKHVIGLFNRVSISFKPDPDLRDGITEFLVKHEGIFERIDEKKRILRDDEPARSVISGRAIYPEAGDLKIMLDAANLASFTSTLSSNLKKIGSVHVATRDSDFRMIRRALEESYGFSVVSDAGEVSKLVPSQ</sequence>
<organism evidence="2">
    <name type="scientific">uncultured organism HF70_19B12</name>
    <dbReference type="NCBI Taxonomy" id="357602"/>
    <lineage>
        <taxon>unclassified sequences</taxon>
        <taxon>environmental samples</taxon>
    </lineage>
</organism>
<evidence type="ECO:0000313" key="2">
    <source>
        <dbReference type="EMBL" id="ABB82975.1"/>
    </source>
</evidence>
<protein>
    <recommendedName>
        <fullName evidence="3">PIN domain-containing protein</fullName>
    </recommendedName>
</protein>
<evidence type="ECO:0008006" key="3">
    <source>
        <dbReference type="Google" id="ProtNLM"/>
    </source>
</evidence>
<reference evidence="2" key="1">
    <citation type="journal article" date="2006" name="Nature">
        <title>Proteorhodopsin lateral gene transfer between marine planktonic Bacteria and Archaea.</title>
        <authorList>
            <person name="Frigaard N.U."/>
            <person name="Martinez A."/>
            <person name="Mincer T.J."/>
            <person name="DeLong E.F."/>
        </authorList>
    </citation>
    <scope>NUCLEOTIDE SEQUENCE</scope>
</reference>
<accession>Q2Q0F5</accession>